<name>L7MDS2_RHIPC</name>
<feature type="non-terminal residue" evidence="1">
    <location>
        <position position="1"/>
    </location>
</feature>
<reference evidence="1" key="1">
    <citation type="submission" date="2012-11" db="EMBL/GenBank/DDBJ databases">
        <authorList>
            <person name="Lucero-Rivera Y.E."/>
            <person name="Tovar-Ramirez D."/>
        </authorList>
    </citation>
    <scope>NUCLEOTIDE SEQUENCE</scope>
    <source>
        <tissue evidence="1">Salivary gland</tissue>
    </source>
</reference>
<dbReference type="EMBL" id="GACK01003685">
    <property type="protein sequence ID" value="JAA61349.1"/>
    <property type="molecule type" value="mRNA"/>
</dbReference>
<feature type="non-terminal residue" evidence="1">
    <location>
        <position position="89"/>
    </location>
</feature>
<protein>
    <submittedName>
        <fullName evidence="1">Putative glycine rich protein</fullName>
    </submittedName>
</protein>
<reference evidence="1" key="2">
    <citation type="journal article" date="2015" name="J. Proteomics">
        <title>Sexual differences in the sialomes of the zebra tick, Rhipicephalus pulchellus.</title>
        <authorList>
            <person name="Tan A.W."/>
            <person name="Francischetti I.M."/>
            <person name="Slovak M."/>
            <person name="Kini R.M."/>
            <person name="Ribeiro J.M."/>
        </authorList>
    </citation>
    <scope>NUCLEOTIDE SEQUENCE</scope>
    <source>
        <tissue evidence="1">Salivary gland</tissue>
    </source>
</reference>
<accession>L7MDS2</accession>
<organism evidence="1">
    <name type="scientific">Rhipicephalus pulchellus</name>
    <name type="common">Yellow backed tick</name>
    <name type="synonym">Dermacentor pulchellus</name>
    <dbReference type="NCBI Taxonomy" id="72859"/>
    <lineage>
        <taxon>Eukaryota</taxon>
        <taxon>Metazoa</taxon>
        <taxon>Ecdysozoa</taxon>
        <taxon>Arthropoda</taxon>
        <taxon>Chelicerata</taxon>
        <taxon>Arachnida</taxon>
        <taxon>Acari</taxon>
        <taxon>Parasitiformes</taxon>
        <taxon>Ixodida</taxon>
        <taxon>Ixodoidea</taxon>
        <taxon>Ixodidae</taxon>
        <taxon>Rhipicephalinae</taxon>
        <taxon>Rhipicephalus</taxon>
        <taxon>Rhipicephalus</taxon>
    </lineage>
</organism>
<evidence type="ECO:0000313" key="1">
    <source>
        <dbReference type="EMBL" id="JAA61349.1"/>
    </source>
</evidence>
<dbReference type="AlphaFoldDB" id="L7MDS2"/>
<sequence>RSRSVQIRFQIRCLTRCRIRYRSRHRSHSQIRNTCFHTSRTMKSISLTAVVVSLLSQQVIAGWYGNKYYGFGNGFGGGFGSGYGSGLGS</sequence>
<proteinExistence type="evidence at transcript level"/>